<comment type="similarity">
    <text evidence="10">Belongs to the CRISPR-associated endonuclease Cas1 family.</text>
</comment>
<dbReference type="RefSeq" id="WP_065412936.1">
    <property type="nucleotide sequence ID" value="NZ_MASQ01000070.1"/>
</dbReference>
<dbReference type="GO" id="GO:0046872">
    <property type="term" value="F:metal ion binding"/>
    <property type="evidence" value="ECO:0007669"/>
    <property type="project" value="UniProtKB-UniRule"/>
</dbReference>
<evidence type="ECO:0000256" key="4">
    <source>
        <dbReference type="ARBA" id="ARBA00022801"/>
    </source>
</evidence>
<feature type="binding site" evidence="10">
    <location>
        <position position="227"/>
    </location>
    <ligand>
        <name>Mn(2+)</name>
        <dbReference type="ChEBI" id="CHEBI:29035"/>
    </ligand>
</feature>
<dbReference type="InterPro" id="IPR050646">
    <property type="entry name" value="Cas1"/>
</dbReference>
<sequence>MNTVFLDHSGYALEKDGGAVVVRDADGKRLAALPGKHLDRLVIQGDVTLTTGLMTQLLQGGTEILLMSKRNSDRVCTILGAPHGNAFLRITQYAIFQQETQRLQAARWVVRAKLRSQEHYLRQLLAEMQSDRRLFMEAIRRLQKLRQGIGEAATLDQLLGIEGSAAAAYFPAFFQSLPKGFQCESRTRRPPTDPTNALLSLGYTLLHHEAVSVAYGAGLDPYVGFLHALDYNRESLACDLVESLRAHIDRFVRQMLIDRSLREEHFNLDKGACLLGKAGRSHFYALYARQVNGLRRHLRHLATLASTFIRHAHATATVNH</sequence>
<dbReference type="InterPro" id="IPR042211">
    <property type="entry name" value="CRISPR-assoc_Cas1_N"/>
</dbReference>
<dbReference type="GO" id="GO:0043571">
    <property type="term" value="P:maintenance of CRISPR repeat elements"/>
    <property type="evidence" value="ECO:0007669"/>
    <property type="project" value="UniProtKB-UniRule"/>
</dbReference>
<accession>A0A1B9C048</accession>
<dbReference type="PANTHER" id="PTHR34353">
    <property type="entry name" value="CRISPR-ASSOCIATED ENDONUCLEASE CAS1 1"/>
    <property type="match status" value="1"/>
</dbReference>
<gene>
    <name evidence="10" type="primary">cas1</name>
    <name evidence="11" type="ORF">BBC27_08325</name>
</gene>
<evidence type="ECO:0000256" key="3">
    <source>
        <dbReference type="ARBA" id="ARBA00022759"/>
    </source>
</evidence>
<keyword evidence="5 10" id="KW-0460">Magnesium</keyword>
<comment type="caution">
    <text evidence="11">The sequence shown here is derived from an EMBL/GenBank/DDBJ whole genome shotgun (WGS) entry which is preliminary data.</text>
</comment>
<dbReference type="GO" id="GO:0004519">
    <property type="term" value="F:endonuclease activity"/>
    <property type="evidence" value="ECO:0007669"/>
    <property type="project" value="UniProtKB-UniRule"/>
</dbReference>
<feature type="binding site" evidence="10">
    <location>
        <position position="242"/>
    </location>
    <ligand>
        <name>Mn(2+)</name>
        <dbReference type="ChEBI" id="CHEBI:29035"/>
    </ligand>
</feature>
<dbReference type="Pfam" id="PF01867">
    <property type="entry name" value="Cas_Cas1"/>
    <property type="match status" value="1"/>
</dbReference>
<dbReference type="Gene3D" id="1.20.120.920">
    <property type="entry name" value="CRISPR-associated endonuclease Cas1, C-terminal domain"/>
    <property type="match status" value="1"/>
</dbReference>
<dbReference type="EMBL" id="MASQ01000070">
    <property type="protein sequence ID" value="OCB03346.1"/>
    <property type="molecule type" value="Genomic_DNA"/>
</dbReference>
<dbReference type="EC" id="3.1.-.-" evidence="10"/>
<evidence type="ECO:0000256" key="7">
    <source>
        <dbReference type="ARBA" id="ARBA00023125"/>
    </source>
</evidence>
<keyword evidence="8 10" id="KW-0464">Manganese</keyword>
<comment type="function">
    <text evidence="10">CRISPR (clustered regularly interspaced short palindromic repeat), is an adaptive immune system that provides protection against mobile genetic elements (viruses, transposable elements and conjugative plasmids). CRISPR clusters contain spacers, sequences complementary to antecedent mobile elements, and target invading nucleic acids. CRISPR clusters are transcribed and processed into CRISPR RNA (crRNA). Acts as a dsDNA endonuclease. Involved in the integration of spacer DNA into the CRISPR cassette.</text>
</comment>
<keyword evidence="2 10" id="KW-0479">Metal-binding</keyword>
<dbReference type="PANTHER" id="PTHR34353:SF2">
    <property type="entry name" value="CRISPR-ASSOCIATED ENDONUCLEASE CAS1 1"/>
    <property type="match status" value="1"/>
</dbReference>
<keyword evidence="7 10" id="KW-0238">DNA-binding</keyword>
<dbReference type="CDD" id="cd09634">
    <property type="entry name" value="Cas1_I-II-III"/>
    <property type="match status" value="1"/>
</dbReference>
<keyword evidence="6 10" id="KW-0051">Antiviral defense</keyword>
<name>A0A1B9C048_9PROT</name>
<evidence type="ECO:0000256" key="8">
    <source>
        <dbReference type="ARBA" id="ARBA00023211"/>
    </source>
</evidence>
<evidence type="ECO:0000313" key="11">
    <source>
        <dbReference type="EMBL" id="OCB03346.1"/>
    </source>
</evidence>
<dbReference type="Proteomes" id="UP000093129">
    <property type="component" value="Unassembled WGS sequence"/>
</dbReference>
<keyword evidence="1 10" id="KW-0540">Nuclease</keyword>
<dbReference type="AlphaFoldDB" id="A0A1B9C048"/>
<dbReference type="NCBIfam" id="TIGR00287">
    <property type="entry name" value="cas1"/>
    <property type="match status" value="1"/>
</dbReference>
<dbReference type="GO" id="GO:0003677">
    <property type="term" value="F:DNA binding"/>
    <property type="evidence" value="ECO:0007669"/>
    <property type="project" value="UniProtKB-KW"/>
</dbReference>
<comment type="cofactor">
    <cofactor evidence="10">
        <name>Mg(2+)</name>
        <dbReference type="ChEBI" id="CHEBI:18420"/>
    </cofactor>
    <cofactor evidence="10">
        <name>Mn(2+)</name>
        <dbReference type="ChEBI" id="CHEBI:29035"/>
    </cofactor>
</comment>
<dbReference type="Gene3D" id="3.100.10.20">
    <property type="entry name" value="CRISPR-associated endonuclease Cas1, N-terminal domain"/>
    <property type="match status" value="1"/>
</dbReference>
<proteinExistence type="inferred from homology"/>
<evidence type="ECO:0000256" key="1">
    <source>
        <dbReference type="ARBA" id="ARBA00022722"/>
    </source>
</evidence>
<evidence type="ECO:0000256" key="6">
    <source>
        <dbReference type="ARBA" id="ARBA00023118"/>
    </source>
</evidence>
<dbReference type="GO" id="GO:0051607">
    <property type="term" value="P:defense response to virus"/>
    <property type="evidence" value="ECO:0007669"/>
    <property type="project" value="UniProtKB-UniRule"/>
</dbReference>
<reference evidence="11 12" key="1">
    <citation type="submission" date="2016-07" db="EMBL/GenBank/DDBJ databases">
        <title>Draft genome of a psychrotolerant acidophile Acidithiobacillus ferrivorans strain YL15.</title>
        <authorList>
            <person name="Peng T."/>
            <person name="Ma L."/>
            <person name="Nan M."/>
            <person name="An N."/>
            <person name="Wang M."/>
            <person name="Qiu G."/>
            <person name="Zeng W."/>
        </authorList>
    </citation>
    <scope>NUCLEOTIDE SEQUENCE [LARGE SCALE GENOMIC DNA]</scope>
    <source>
        <strain evidence="11 12">YL15</strain>
    </source>
</reference>
<organism evidence="11 12">
    <name type="scientific">Acidithiobacillus ferrivorans</name>
    <dbReference type="NCBI Taxonomy" id="160808"/>
    <lineage>
        <taxon>Bacteria</taxon>
        <taxon>Pseudomonadati</taxon>
        <taxon>Pseudomonadota</taxon>
        <taxon>Acidithiobacillia</taxon>
        <taxon>Acidithiobacillales</taxon>
        <taxon>Acidithiobacillaceae</taxon>
        <taxon>Acidithiobacillus</taxon>
    </lineage>
</organism>
<evidence type="ECO:0000256" key="2">
    <source>
        <dbReference type="ARBA" id="ARBA00022723"/>
    </source>
</evidence>
<dbReference type="InterPro" id="IPR042206">
    <property type="entry name" value="CRISPR-assoc_Cas1_C"/>
</dbReference>
<evidence type="ECO:0000313" key="12">
    <source>
        <dbReference type="Proteomes" id="UP000093129"/>
    </source>
</evidence>
<keyword evidence="4 10" id="KW-0378">Hydrolase</keyword>
<dbReference type="HAMAP" id="MF_01470">
    <property type="entry name" value="Cas1"/>
    <property type="match status" value="1"/>
</dbReference>
<evidence type="ECO:0000256" key="5">
    <source>
        <dbReference type="ARBA" id="ARBA00022842"/>
    </source>
</evidence>
<keyword evidence="3 10" id="KW-0255">Endonuclease</keyword>
<evidence type="ECO:0000256" key="9">
    <source>
        <dbReference type="ARBA" id="ARBA00038592"/>
    </source>
</evidence>
<feature type="binding site" evidence="10">
    <location>
        <position position="162"/>
    </location>
    <ligand>
        <name>Mn(2+)</name>
        <dbReference type="ChEBI" id="CHEBI:29035"/>
    </ligand>
</feature>
<dbReference type="GO" id="GO:0016787">
    <property type="term" value="F:hydrolase activity"/>
    <property type="evidence" value="ECO:0007669"/>
    <property type="project" value="UniProtKB-KW"/>
</dbReference>
<evidence type="ECO:0000256" key="10">
    <source>
        <dbReference type="HAMAP-Rule" id="MF_01470"/>
    </source>
</evidence>
<protein>
    <recommendedName>
        <fullName evidence="10">CRISPR-associated endonuclease Cas1</fullName>
        <ecNumber evidence="10">3.1.-.-</ecNumber>
    </recommendedName>
</protein>
<dbReference type="InterPro" id="IPR002729">
    <property type="entry name" value="CRISPR-assoc_Cas1"/>
</dbReference>
<comment type="subunit">
    <text evidence="9 10">Homodimer, forms a heterotetramer with a Cas2 homodimer.</text>
</comment>